<feature type="domain" description="TraI helicase-associated ssDBD N-terminal" evidence="6">
    <location>
        <begin position="540"/>
        <end position="630"/>
    </location>
</feature>
<dbReference type="Pfam" id="PF08751">
    <property type="entry name" value="TrwC"/>
    <property type="match status" value="1"/>
</dbReference>
<comment type="caution">
    <text evidence="7">The sequence shown here is derived from an EMBL/GenBank/DDBJ whole genome shotgun (WGS) entry which is preliminary data.</text>
</comment>
<dbReference type="InterPro" id="IPR040987">
    <property type="entry name" value="TraI_N"/>
</dbReference>
<dbReference type="Pfam" id="PF13604">
    <property type="entry name" value="AAA_30"/>
    <property type="match status" value="1"/>
</dbReference>
<reference evidence="7 8" key="1">
    <citation type="submission" date="2018-05" db="EMBL/GenBank/DDBJ databases">
        <title>Genomic Encyclopedia of Type Strains, Phase IV (KMG-V): Genome sequencing to study the core and pangenomes of soil and plant-associated prokaryotes.</title>
        <authorList>
            <person name="Whitman W."/>
        </authorList>
    </citation>
    <scope>NUCLEOTIDE SEQUENCE [LARGE SCALE GENOMIC DNA]</scope>
    <source>
        <strain evidence="7 8">PNA 200-10</strain>
    </source>
</reference>
<feature type="domain" description="DNA helicase TraI type C-terminal" evidence="2">
    <location>
        <begin position="1523"/>
        <end position="1673"/>
    </location>
</feature>
<dbReference type="GO" id="GO:0016818">
    <property type="term" value="F:hydrolase activity, acting on acid anhydrides, in phosphorus-containing anhydrides"/>
    <property type="evidence" value="ECO:0007669"/>
    <property type="project" value="InterPro"/>
</dbReference>
<evidence type="ECO:0000256" key="1">
    <source>
        <dbReference type="SAM" id="MobiDB-lite"/>
    </source>
</evidence>
<evidence type="ECO:0000259" key="5">
    <source>
        <dbReference type="Pfam" id="PF18340"/>
    </source>
</evidence>
<dbReference type="InterPro" id="IPR014862">
    <property type="entry name" value="TrwC"/>
</dbReference>
<proteinExistence type="predicted"/>
<dbReference type="InterPro" id="IPR040668">
    <property type="entry name" value="TraI_2B"/>
</dbReference>
<evidence type="ECO:0000259" key="4">
    <source>
        <dbReference type="Pfam" id="PF18272"/>
    </source>
</evidence>
<dbReference type="RefSeq" id="WP_109718123.1">
    <property type="nucleotide sequence ID" value="NZ_QGHF01000011.1"/>
</dbReference>
<dbReference type="Pfam" id="PF18272">
    <property type="entry name" value="ssDNA_TraI_N"/>
    <property type="match status" value="1"/>
</dbReference>
<feature type="compositionally biased region" description="Basic and acidic residues" evidence="1">
    <location>
        <begin position="326"/>
        <end position="345"/>
    </location>
</feature>
<sequence>MMTVAPVASAADAAGYYSSKDNYYFLDDLDSQWLGEGARELGLEGPVDLQAFTDVLYGKLPDGSVLGKEVLGSHVHRPGHDLTFSAPKSISMLILAGGDRRLLEAHNEAVKETLAVIEGLISTRITHEGETRTVLTGKMVAALFTHDTSRNLDPQVHTHAVIANATEHEGKWRALSTDYIHKSGFIETIYRNQVGLGKIYRNSLKGKTEALGYETELTGGRHDLWEVKGFSEEVLDGFSSRHREIVARVGEDASLRSRDVAALDTRQRKQDISRYRDESREVTPPAGAQEPGEPGQRDTPAAPALTGINPALTPENNSPVISKDTVLSRENNDLHGPDRATDPDNARASVKGGAEKEESQLITKPETADGRARLQARWQRQMADAGFDIGSVMEEARERQATLSAPVAPGDDSLKDAMQAVREAISMLSDSKARFTFGDLLLAAHQSGGEQHKISDLRYALDRAVTENLLVPLDREKGVFTSQIHLLDELSVQALAKDILSENKVVQFRVPGKEVPAALKAFERSPVAVVNAPASVSRLRASTEQLVTMSRAQGRDVSVLVSSSERAVSFGRSEHLADRLISRSRLLDSTFSLAPQSTLVIEGAEKLSLKEMLVLTGEAKEKSAQLLFLDSGGRQSNTSALSVLMSAGVTRHSLNAPAPGLEATVISIQDKRERYSAMAERFAELHGTDMPVTAAVTGPREQQQLSGMIRDALQEAGKLGPELLTVEARTPVYVSAKTRRMPVTYRPGMVLEDRSDREDVRHYTVDRVHEDTRMLSLADSDGVLQTVRLADLTADWRLFTREQLSVAQGEQLFAVATDKSAGVKARDRLTVTAFEDGALVMNREGQKKPIRVPADRPLYVTHAYVSAPGSRDNEQGTVLASLGARDLSANMINALSQSGSKTEIFTGEAQTRAEDRLSRLSSLRSPLELVRRASGQDVPDAALKTLNENLLTDTEKSVARAVAQMRHVTFSDVKLIEEALTFGGTTGDIRQEIMRQVKAGELIAVQVLGEPRYVARSAWEMEKAIIGHVVAGKNTRSPLMEHVSPDVLTGLTAGQRSATELILQSTDRFTAVQGYAGVGKTTQFSAVRAAIDLLPEEKRPIIVGLGPTHRSVKEMASTGIDAQTVKSFVLDWQQRTAAGETVSYDNMLFLIDESSMLGNQDTAAVYQAIAAGNGRAVSVGDTDQLTSPENGAPFRLIQERSPIDVAVMKEIVRQSNTDLKAAVYNIIDSDVAAALKNVQKVSPSVVPRRPGSVVPAGSVIESSKPVEVIVADFISRTDEARDQTMILVQLHDDRRAINRGIHEALAERGELGKDSVSVPVLDRINGGRHDFNRLKDWREGLVVLANERYLTVSEVDISNGLIALKDENDRLHYYSPKELNATEVEVFEKREISLSEGDSVRLNKTQKQAGHAAHEQYRVAELRENGEIVLKNQAGEKVIHPGAVTADRHLDYAWAVTGYGGQGASARYSLVLEGTQGAREWMSGMRAFYINVSRAREHVQIVTDGQADWLRSLEKKEHEPASAHDALTPRAEREQARRIWSMGQAIRKTAIGRTYLREQGLTEQALTARIIPPMKKYPDAHLALPVYDGNGKAAGLALMPLRPEAGRIREGEVRMVATGDAQAALFRRSRNGEARVVDSVTDAMSVAKAHPDDGILIRTGDGEPSQQLLKITRGHTAVNGDVVRSAWLASEQPVVIPDEAVPAYVAELPEERVMQLAAADSRMPEVPAVPDEYGEWAREMQSREAELASELGEAVQPDAVVPDMPTPEREADLSDERSIAEQLLPAESDGIAVGDIRLPDEPRRTREFSAPGEQQLARDIQAAEVPENALARAAREAAQPSGPERVQAELTPERTRQIQKER</sequence>
<dbReference type="GO" id="GO:0003678">
    <property type="term" value="F:DNA helicase activity"/>
    <property type="evidence" value="ECO:0007669"/>
    <property type="project" value="InterPro"/>
</dbReference>
<feature type="domain" description="TraI N-terminal subdomain" evidence="4">
    <location>
        <begin position="670"/>
        <end position="721"/>
    </location>
</feature>
<evidence type="ECO:0000313" key="7">
    <source>
        <dbReference type="EMBL" id="PWK94327.1"/>
    </source>
</evidence>
<evidence type="ECO:0000313" key="8">
    <source>
        <dbReference type="Proteomes" id="UP000245981"/>
    </source>
</evidence>
<feature type="region of interest" description="Disordered" evidence="1">
    <location>
        <begin position="1831"/>
        <end position="1862"/>
    </location>
</feature>
<dbReference type="InterPro" id="IPR027417">
    <property type="entry name" value="P-loop_NTPase"/>
</dbReference>
<dbReference type="SUPFAM" id="SSF52540">
    <property type="entry name" value="P-loop containing nucleoside triphosphate hydrolases"/>
    <property type="match status" value="2"/>
</dbReference>
<dbReference type="SUPFAM" id="SSF55464">
    <property type="entry name" value="Origin of replication-binding domain, RBD-like"/>
    <property type="match status" value="1"/>
</dbReference>
<dbReference type="CDD" id="cd17933">
    <property type="entry name" value="DEXSc_RecD-like"/>
    <property type="match status" value="1"/>
</dbReference>
<dbReference type="GO" id="GO:0005524">
    <property type="term" value="F:ATP binding"/>
    <property type="evidence" value="ECO:0007669"/>
    <property type="project" value="InterPro"/>
</dbReference>
<feature type="domain" description="TrwC relaxase" evidence="3">
    <location>
        <begin position="10"/>
        <end position="273"/>
    </location>
</feature>
<evidence type="ECO:0000259" key="3">
    <source>
        <dbReference type="Pfam" id="PF08751"/>
    </source>
</evidence>
<dbReference type="EMBL" id="QGHF01000011">
    <property type="protein sequence ID" value="PWK94327.1"/>
    <property type="molecule type" value="Genomic_DNA"/>
</dbReference>
<feature type="domain" description="TraI 2B/2B-like" evidence="5">
    <location>
        <begin position="728"/>
        <end position="806"/>
    </location>
</feature>
<name>A0A2V2B523_9GAMM</name>
<feature type="compositionally biased region" description="Low complexity" evidence="1">
    <location>
        <begin position="284"/>
        <end position="294"/>
    </location>
</feature>
<dbReference type="OrthoDB" id="1634048at2"/>
<dbReference type="InterPro" id="IPR054558">
    <property type="entry name" value="TraI_hel_assoc_DBD_N"/>
</dbReference>
<dbReference type="NCBIfam" id="TIGR02686">
    <property type="entry name" value="relax_trwC"/>
    <property type="match status" value="1"/>
</dbReference>
<protein>
    <submittedName>
        <fullName evidence="7">Conjugative relaxase-like TrwC/TraI family protein</fullName>
    </submittedName>
</protein>
<evidence type="ECO:0000259" key="6">
    <source>
        <dbReference type="Pfam" id="PF22232"/>
    </source>
</evidence>
<feature type="compositionally biased region" description="Basic and acidic residues" evidence="1">
    <location>
        <begin position="1851"/>
        <end position="1862"/>
    </location>
</feature>
<evidence type="ECO:0000259" key="2">
    <source>
        <dbReference type="Pfam" id="PF07057"/>
    </source>
</evidence>
<dbReference type="Pfam" id="PF07057">
    <property type="entry name" value="TraI_C"/>
    <property type="match status" value="1"/>
</dbReference>
<accession>A0A2V2B523</accession>
<dbReference type="Pfam" id="PF18340">
    <property type="entry name" value="TraI_2B"/>
    <property type="match status" value="1"/>
</dbReference>
<dbReference type="InterPro" id="IPR009767">
    <property type="entry name" value="DNA_helicase_TraI_C"/>
</dbReference>
<dbReference type="InterPro" id="IPR014059">
    <property type="entry name" value="TraI/TrwC_relax"/>
</dbReference>
<dbReference type="Pfam" id="PF22232">
    <property type="entry name" value="TraI_hel_assoc_N"/>
    <property type="match status" value="1"/>
</dbReference>
<dbReference type="GO" id="GO:0003677">
    <property type="term" value="F:DNA binding"/>
    <property type="evidence" value="ECO:0007669"/>
    <property type="project" value="InterPro"/>
</dbReference>
<feature type="compositionally biased region" description="Basic and acidic residues" evidence="1">
    <location>
        <begin position="262"/>
        <end position="281"/>
    </location>
</feature>
<dbReference type="Proteomes" id="UP000245981">
    <property type="component" value="Unassembled WGS sequence"/>
</dbReference>
<dbReference type="NCBIfam" id="NF041492">
    <property type="entry name" value="MobF"/>
    <property type="match status" value="1"/>
</dbReference>
<feature type="region of interest" description="Disordered" evidence="1">
    <location>
        <begin position="262"/>
        <end position="373"/>
    </location>
</feature>
<organism evidence="7 8">
    <name type="scientific">Pantoea allii</name>
    <dbReference type="NCBI Taxonomy" id="574096"/>
    <lineage>
        <taxon>Bacteria</taxon>
        <taxon>Pseudomonadati</taxon>
        <taxon>Pseudomonadota</taxon>
        <taxon>Gammaproteobacteria</taxon>
        <taxon>Enterobacterales</taxon>
        <taxon>Erwiniaceae</taxon>
        <taxon>Pantoea</taxon>
    </lineage>
</organism>
<gene>
    <name evidence="7" type="ORF">C7431_11164</name>
</gene>
<dbReference type="Gene3D" id="3.40.50.300">
    <property type="entry name" value="P-loop containing nucleotide triphosphate hydrolases"/>
    <property type="match status" value="1"/>
</dbReference>